<dbReference type="Gene3D" id="2.30.30.140">
    <property type="match status" value="1"/>
</dbReference>
<dbReference type="PRINTS" id="PR00445">
    <property type="entry name" value="HUPFHYPC"/>
</dbReference>
<dbReference type="GO" id="GO:0051604">
    <property type="term" value="P:protein maturation"/>
    <property type="evidence" value="ECO:0007669"/>
    <property type="project" value="TreeGrafter"/>
</dbReference>
<proteinExistence type="inferred from homology"/>
<dbReference type="GO" id="GO:1902670">
    <property type="term" value="F:carbon dioxide binding"/>
    <property type="evidence" value="ECO:0007669"/>
    <property type="project" value="TreeGrafter"/>
</dbReference>
<organism evidence="2 3">
    <name type="scientific">candidate division CPR2 bacterium GW2011_GWC2_39_10</name>
    <dbReference type="NCBI Taxonomy" id="1618345"/>
    <lineage>
        <taxon>Bacteria</taxon>
        <taxon>Bacteria division CPR2</taxon>
    </lineage>
</organism>
<dbReference type="InterPro" id="IPR019812">
    <property type="entry name" value="Hydgase_assmbl_chp_CS"/>
</dbReference>
<name>A0A0G0PAK3_UNCC2</name>
<dbReference type="EMBL" id="LBVV01000003">
    <property type="protein sequence ID" value="KKQ95149.1"/>
    <property type="molecule type" value="Genomic_DNA"/>
</dbReference>
<dbReference type="Proteomes" id="UP000034207">
    <property type="component" value="Unassembled WGS sequence"/>
</dbReference>
<comment type="similarity">
    <text evidence="1">Belongs to the HupF/HypC family.</text>
</comment>
<protein>
    <submittedName>
        <fullName evidence="2">Hydrogenase assembly chaperone hypC/hupF</fullName>
    </submittedName>
</protein>
<dbReference type="Pfam" id="PF01455">
    <property type="entry name" value="HupF_HypC"/>
    <property type="match status" value="1"/>
</dbReference>
<dbReference type="PANTHER" id="PTHR35177">
    <property type="entry name" value="HYDROGENASE MATURATION FACTOR HYBG"/>
    <property type="match status" value="1"/>
</dbReference>
<dbReference type="STRING" id="1618345.UT18_C0003G0008"/>
<dbReference type="InterPro" id="IPR001109">
    <property type="entry name" value="Hydrogenase_HupF/HypC"/>
</dbReference>
<dbReference type="NCBIfam" id="TIGR00074">
    <property type="entry name" value="hypC_hupF"/>
    <property type="match status" value="1"/>
</dbReference>
<dbReference type="PROSITE" id="PS01097">
    <property type="entry name" value="HUPF_HYPC"/>
    <property type="match status" value="1"/>
</dbReference>
<comment type="caution">
    <text evidence="2">The sequence shown here is derived from an EMBL/GenBank/DDBJ whole genome shotgun (WGS) entry which is preliminary data.</text>
</comment>
<dbReference type="PANTHER" id="PTHR35177:SF2">
    <property type="entry name" value="HYDROGENASE MATURATION FACTOR HYBG"/>
    <property type="match status" value="1"/>
</dbReference>
<accession>A0A0G0PAK3</accession>
<evidence type="ECO:0000313" key="2">
    <source>
        <dbReference type="EMBL" id="KKQ95149.1"/>
    </source>
</evidence>
<evidence type="ECO:0000313" key="3">
    <source>
        <dbReference type="Proteomes" id="UP000034207"/>
    </source>
</evidence>
<dbReference type="GO" id="GO:0005506">
    <property type="term" value="F:iron ion binding"/>
    <property type="evidence" value="ECO:0007669"/>
    <property type="project" value="TreeGrafter"/>
</dbReference>
<sequence>MCLAIPGKVKKIEDKFALVDFEGHNHKINIVLIPKLKVGDWIMAHDDLGINKLPEEDALEIIRLASSCHHSHK</sequence>
<dbReference type="AlphaFoldDB" id="A0A0G0PAK3"/>
<dbReference type="SUPFAM" id="SSF159127">
    <property type="entry name" value="HupF/HypC-like"/>
    <property type="match status" value="1"/>
</dbReference>
<gene>
    <name evidence="2" type="ORF">UT18_C0003G0008</name>
</gene>
<reference evidence="2 3" key="1">
    <citation type="journal article" date="2015" name="Nature">
        <title>rRNA introns, odd ribosomes, and small enigmatic genomes across a large radiation of phyla.</title>
        <authorList>
            <person name="Brown C.T."/>
            <person name="Hug L.A."/>
            <person name="Thomas B.C."/>
            <person name="Sharon I."/>
            <person name="Castelle C.J."/>
            <person name="Singh A."/>
            <person name="Wilkins M.J."/>
            <person name="Williams K.H."/>
            <person name="Banfield J.F."/>
        </authorList>
    </citation>
    <scope>NUCLEOTIDE SEQUENCE [LARGE SCALE GENOMIC DNA]</scope>
</reference>
<evidence type="ECO:0000256" key="1">
    <source>
        <dbReference type="ARBA" id="ARBA00006018"/>
    </source>
</evidence>